<sequence length="311" mass="35013">MDRKVPPPPQHQVFINFRGDELRKNFISHLVEALQRKEINFFTDKQEKKGADLSNLFNRIEESKIALAVFSKRYTESGWCLDELVKIKERADLGKLKVVPIFYNVTTDNVKYLTGEFGSNLERHRSTHEQNKIGKWKEALACISCKLGCPFIDNNGFSSSTEREFIDSIVKNVLEMLQDIPSAQTQNSSTNKPVERGEVSSKTTKSSKKALNVTKGNPVSPPNAFVGYDGFPVRYGDHESAKREDSSSMTKNSKPLKPSTKDLSASELRLHHISDSTETRPTYNGYPIRYGNNESVGRGDSSSMTKNSKKP</sequence>
<dbReference type="SUPFAM" id="SSF52200">
    <property type="entry name" value="Toll/Interleukin receptor TIR domain"/>
    <property type="match status" value="1"/>
</dbReference>
<proteinExistence type="predicted"/>
<dbReference type="InterPro" id="IPR035897">
    <property type="entry name" value="Toll_tir_struct_dom_sf"/>
</dbReference>
<feature type="region of interest" description="Disordered" evidence="2">
    <location>
        <begin position="181"/>
        <end position="311"/>
    </location>
</feature>
<dbReference type="Gene3D" id="3.40.50.10140">
    <property type="entry name" value="Toll/interleukin-1 receptor homology (TIR) domain"/>
    <property type="match status" value="1"/>
</dbReference>
<name>A0ABC8L823_ERUVS</name>
<dbReference type="InterPro" id="IPR000157">
    <property type="entry name" value="TIR_dom"/>
</dbReference>
<feature type="compositionally biased region" description="Basic and acidic residues" evidence="2">
    <location>
        <begin position="268"/>
        <end position="278"/>
    </location>
</feature>
<dbReference type="SMART" id="SM00255">
    <property type="entry name" value="TIR"/>
    <property type="match status" value="1"/>
</dbReference>
<dbReference type="PANTHER" id="PTHR32009:SF158">
    <property type="entry name" value="TIR DOMAIN-CONTAINING PROTEIN"/>
    <property type="match status" value="1"/>
</dbReference>
<feature type="domain" description="TIR" evidence="3">
    <location>
        <begin position="9"/>
        <end position="177"/>
    </location>
</feature>
<dbReference type="PANTHER" id="PTHR32009">
    <property type="entry name" value="TMV RESISTANCE PROTEIN N-LIKE"/>
    <property type="match status" value="1"/>
</dbReference>
<gene>
    <name evidence="4" type="ORF">ERUC_LOCUS30487</name>
</gene>
<feature type="compositionally biased region" description="Polar residues" evidence="2">
    <location>
        <begin position="181"/>
        <end position="192"/>
    </location>
</feature>
<accession>A0ABC8L823</accession>
<protein>
    <recommendedName>
        <fullName evidence="3">TIR domain-containing protein</fullName>
    </recommendedName>
</protein>
<dbReference type="AlphaFoldDB" id="A0ABC8L823"/>
<dbReference type="Proteomes" id="UP001642260">
    <property type="component" value="Unassembled WGS sequence"/>
</dbReference>
<dbReference type="Pfam" id="PF01582">
    <property type="entry name" value="TIR"/>
    <property type="match status" value="1"/>
</dbReference>
<evidence type="ECO:0000256" key="1">
    <source>
        <dbReference type="ARBA" id="ARBA00023027"/>
    </source>
</evidence>
<dbReference type="FunFam" id="3.40.50.10140:FF:000007">
    <property type="entry name" value="Disease resistance protein (TIR-NBS-LRR class)"/>
    <property type="match status" value="1"/>
</dbReference>
<dbReference type="EMBL" id="CAKOAT010397376">
    <property type="protein sequence ID" value="CAH8366066.1"/>
    <property type="molecule type" value="Genomic_DNA"/>
</dbReference>
<reference evidence="4 5" key="1">
    <citation type="submission" date="2022-03" db="EMBL/GenBank/DDBJ databases">
        <authorList>
            <person name="Macdonald S."/>
            <person name="Ahmed S."/>
            <person name="Newling K."/>
        </authorList>
    </citation>
    <scope>NUCLEOTIDE SEQUENCE [LARGE SCALE GENOMIC DNA]</scope>
</reference>
<evidence type="ECO:0000259" key="3">
    <source>
        <dbReference type="PROSITE" id="PS50104"/>
    </source>
</evidence>
<feature type="compositionally biased region" description="Polar residues" evidence="2">
    <location>
        <begin position="292"/>
        <end position="311"/>
    </location>
</feature>
<keyword evidence="1" id="KW-0520">NAD</keyword>
<evidence type="ECO:0000313" key="4">
    <source>
        <dbReference type="EMBL" id="CAH8366066.1"/>
    </source>
</evidence>
<evidence type="ECO:0000256" key="2">
    <source>
        <dbReference type="SAM" id="MobiDB-lite"/>
    </source>
</evidence>
<evidence type="ECO:0000313" key="5">
    <source>
        <dbReference type="Proteomes" id="UP001642260"/>
    </source>
</evidence>
<comment type="caution">
    <text evidence="4">The sequence shown here is derived from an EMBL/GenBank/DDBJ whole genome shotgun (WGS) entry which is preliminary data.</text>
</comment>
<keyword evidence="5" id="KW-1185">Reference proteome</keyword>
<dbReference type="PROSITE" id="PS50104">
    <property type="entry name" value="TIR"/>
    <property type="match status" value="1"/>
</dbReference>
<feature type="compositionally biased region" description="Basic and acidic residues" evidence="2">
    <location>
        <begin position="235"/>
        <end position="246"/>
    </location>
</feature>
<organism evidence="4 5">
    <name type="scientific">Eruca vesicaria subsp. sativa</name>
    <name type="common">Garden rocket</name>
    <name type="synonym">Eruca sativa</name>
    <dbReference type="NCBI Taxonomy" id="29727"/>
    <lineage>
        <taxon>Eukaryota</taxon>
        <taxon>Viridiplantae</taxon>
        <taxon>Streptophyta</taxon>
        <taxon>Embryophyta</taxon>
        <taxon>Tracheophyta</taxon>
        <taxon>Spermatophyta</taxon>
        <taxon>Magnoliopsida</taxon>
        <taxon>eudicotyledons</taxon>
        <taxon>Gunneridae</taxon>
        <taxon>Pentapetalae</taxon>
        <taxon>rosids</taxon>
        <taxon>malvids</taxon>
        <taxon>Brassicales</taxon>
        <taxon>Brassicaceae</taxon>
        <taxon>Brassiceae</taxon>
        <taxon>Eruca</taxon>
    </lineage>
</organism>